<comment type="caution">
    <text evidence="1">The sequence shown here is derived from an EMBL/GenBank/DDBJ whole genome shotgun (WGS) entry which is preliminary data.</text>
</comment>
<dbReference type="InterPro" id="IPR011989">
    <property type="entry name" value="ARM-like"/>
</dbReference>
<gene>
    <name evidence="1" type="ORF">C8F04DRAFT_355177</name>
</gene>
<proteinExistence type="predicted"/>
<organism evidence="1 2">
    <name type="scientific">Mycena alexandri</name>
    <dbReference type="NCBI Taxonomy" id="1745969"/>
    <lineage>
        <taxon>Eukaryota</taxon>
        <taxon>Fungi</taxon>
        <taxon>Dikarya</taxon>
        <taxon>Basidiomycota</taxon>
        <taxon>Agaricomycotina</taxon>
        <taxon>Agaricomycetes</taxon>
        <taxon>Agaricomycetidae</taxon>
        <taxon>Agaricales</taxon>
        <taxon>Marasmiineae</taxon>
        <taxon>Mycenaceae</taxon>
        <taxon>Mycena</taxon>
    </lineage>
</organism>
<dbReference type="AlphaFoldDB" id="A0AAD6S0H9"/>
<accession>A0AAD6S0H9</accession>
<name>A0AAD6S0H9_9AGAR</name>
<keyword evidence="2" id="KW-1185">Reference proteome</keyword>
<protein>
    <submittedName>
        <fullName evidence="1">Uncharacterized protein</fullName>
    </submittedName>
</protein>
<dbReference type="Gene3D" id="1.25.10.10">
    <property type="entry name" value="Leucine-rich Repeat Variant"/>
    <property type="match status" value="1"/>
</dbReference>
<dbReference type="SUPFAM" id="SSF48371">
    <property type="entry name" value="ARM repeat"/>
    <property type="match status" value="1"/>
</dbReference>
<reference evidence="1" key="1">
    <citation type="submission" date="2023-03" db="EMBL/GenBank/DDBJ databases">
        <title>Massive genome expansion in bonnet fungi (Mycena s.s.) driven by repeated elements and novel gene families across ecological guilds.</title>
        <authorList>
            <consortium name="Lawrence Berkeley National Laboratory"/>
            <person name="Harder C.B."/>
            <person name="Miyauchi S."/>
            <person name="Viragh M."/>
            <person name="Kuo A."/>
            <person name="Thoen E."/>
            <person name="Andreopoulos B."/>
            <person name="Lu D."/>
            <person name="Skrede I."/>
            <person name="Drula E."/>
            <person name="Henrissat B."/>
            <person name="Morin E."/>
            <person name="Kohler A."/>
            <person name="Barry K."/>
            <person name="LaButti K."/>
            <person name="Morin E."/>
            <person name="Salamov A."/>
            <person name="Lipzen A."/>
            <person name="Mereny Z."/>
            <person name="Hegedus B."/>
            <person name="Baldrian P."/>
            <person name="Stursova M."/>
            <person name="Weitz H."/>
            <person name="Taylor A."/>
            <person name="Grigoriev I.V."/>
            <person name="Nagy L.G."/>
            <person name="Martin F."/>
            <person name="Kauserud H."/>
        </authorList>
    </citation>
    <scope>NUCLEOTIDE SEQUENCE</scope>
    <source>
        <strain evidence="1">CBHHK200</strain>
    </source>
</reference>
<dbReference type="Proteomes" id="UP001218188">
    <property type="component" value="Unassembled WGS sequence"/>
</dbReference>
<dbReference type="EMBL" id="JARJCM010000312">
    <property type="protein sequence ID" value="KAJ7018964.1"/>
    <property type="molecule type" value="Genomic_DNA"/>
</dbReference>
<sequence>MKLMYHEQVRSFIKKNRGIPLSGPTIETCLSYLAFKYISSITKAAILKELNNRLESEQESHTAVKSLVLDGYLVEEMLALSNAGARRSTCNILASLASSSSETTPSATVCAQLVSFLSTEDKSKLRRTAVYALSKLRSQRAGAQVVAQTHTEHVPALG</sequence>
<evidence type="ECO:0000313" key="1">
    <source>
        <dbReference type="EMBL" id="KAJ7018964.1"/>
    </source>
</evidence>
<dbReference type="InterPro" id="IPR016024">
    <property type="entry name" value="ARM-type_fold"/>
</dbReference>
<evidence type="ECO:0000313" key="2">
    <source>
        <dbReference type="Proteomes" id="UP001218188"/>
    </source>
</evidence>